<accession>A0A9Q0NFS7</accession>
<gene>
    <name evidence="1" type="ORF">Bhyg_04732</name>
</gene>
<protein>
    <submittedName>
        <fullName evidence="1">Uncharacterized protein</fullName>
    </submittedName>
</protein>
<feature type="non-terminal residue" evidence="1">
    <location>
        <position position="1"/>
    </location>
</feature>
<proteinExistence type="predicted"/>
<dbReference type="Proteomes" id="UP001151699">
    <property type="component" value="Chromosome A"/>
</dbReference>
<organism evidence="1 2">
    <name type="scientific">Pseudolycoriella hygida</name>
    <dbReference type="NCBI Taxonomy" id="35572"/>
    <lineage>
        <taxon>Eukaryota</taxon>
        <taxon>Metazoa</taxon>
        <taxon>Ecdysozoa</taxon>
        <taxon>Arthropoda</taxon>
        <taxon>Hexapoda</taxon>
        <taxon>Insecta</taxon>
        <taxon>Pterygota</taxon>
        <taxon>Neoptera</taxon>
        <taxon>Endopterygota</taxon>
        <taxon>Diptera</taxon>
        <taxon>Nematocera</taxon>
        <taxon>Sciaroidea</taxon>
        <taxon>Sciaridae</taxon>
        <taxon>Pseudolycoriella</taxon>
    </lineage>
</organism>
<keyword evidence="2" id="KW-1185">Reference proteome</keyword>
<reference evidence="1" key="1">
    <citation type="submission" date="2022-07" db="EMBL/GenBank/DDBJ databases">
        <authorList>
            <person name="Trinca V."/>
            <person name="Uliana J.V.C."/>
            <person name="Torres T.T."/>
            <person name="Ward R.J."/>
            <person name="Monesi N."/>
        </authorList>
    </citation>
    <scope>NUCLEOTIDE SEQUENCE</scope>
    <source>
        <strain evidence="1">HSMRA1968</strain>
        <tissue evidence="1">Whole embryos</tissue>
    </source>
</reference>
<dbReference type="EMBL" id="WJQU01000001">
    <property type="protein sequence ID" value="KAJ6649496.1"/>
    <property type="molecule type" value="Genomic_DNA"/>
</dbReference>
<sequence length="279" mass="32400">AAYFQFEIFTSIKHFLLVKTETMETTVKILLDETQSEASEAIEVKPPKRNYEDKLPAASAKGQKKNPMPTYGKYNILKILKENNCLLPKEEELCKAFPRNKRYDLNDIKKFVNKAARKSQSITEKNNRSPEFKRANDLIESIKECIPFSERSLALPLCLKTITDVFSYEEEALDVRMLYQTLTNLSLGLPTPPLNNETNDFLYGLYKEFVDQMNSPQFKEDVLKYQEFFNNGNESNNRREMKHPTEDSDMRFVIEHTLNCPSVNPLNIPFALLHKPKLE</sequence>
<name>A0A9Q0NFS7_9DIPT</name>
<dbReference type="OrthoDB" id="7930815at2759"/>
<dbReference type="AlphaFoldDB" id="A0A9Q0NFS7"/>
<evidence type="ECO:0000313" key="1">
    <source>
        <dbReference type="EMBL" id="KAJ6649496.1"/>
    </source>
</evidence>
<comment type="caution">
    <text evidence="1">The sequence shown here is derived from an EMBL/GenBank/DDBJ whole genome shotgun (WGS) entry which is preliminary data.</text>
</comment>
<evidence type="ECO:0000313" key="2">
    <source>
        <dbReference type="Proteomes" id="UP001151699"/>
    </source>
</evidence>